<feature type="binding site" evidence="6">
    <location>
        <position position="160"/>
    </location>
    <ligand>
        <name>substrate</name>
    </ligand>
</feature>
<evidence type="ECO:0000256" key="6">
    <source>
        <dbReference type="HAMAP-Rule" id="MF_01106"/>
    </source>
</evidence>
<keyword evidence="3 6" id="KW-0808">Transferase</keyword>
<dbReference type="EC" id="2.3.1.35" evidence="6"/>
<feature type="chain" id="PRO_5044931252" description="Arginine biosynthesis bifunctional protein ArgJ alpha chain" evidence="6">
    <location>
        <begin position="1"/>
        <end position="196"/>
    </location>
</feature>
<protein>
    <recommendedName>
        <fullName evidence="6">Arginine biosynthesis bifunctional protein ArgJ</fullName>
    </recommendedName>
    <domain>
        <recommendedName>
            <fullName evidence="6">Glutamate N-acetyltransferase</fullName>
            <ecNumber evidence="6">2.3.1.35</ecNumber>
        </recommendedName>
        <alternativeName>
            <fullName evidence="6">Ornithine acetyltransferase</fullName>
            <shortName evidence="6">OATase</shortName>
        </alternativeName>
        <alternativeName>
            <fullName evidence="6">Ornithine transacetylase</fullName>
        </alternativeName>
    </domain>
    <domain>
        <recommendedName>
            <fullName evidence="6">Amino-acid acetyltransferase</fullName>
            <ecNumber evidence="6">2.3.1.1</ecNumber>
        </recommendedName>
        <alternativeName>
            <fullName evidence="6">N-acetylglutamate synthase</fullName>
            <shortName evidence="6">AGSase</shortName>
        </alternativeName>
    </domain>
    <component>
        <recommendedName>
            <fullName evidence="6">Arginine biosynthesis bifunctional protein ArgJ alpha chain</fullName>
        </recommendedName>
    </component>
    <component>
        <recommendedName>
            <fullName evidence="6">Arginine biosynthesis bifunctional protein ArgJ beta chain</fullName>
        </recommendedName>
    </component>
</protein>
<feature type="site" description="Involved in the stabilization of negative charge on the oxyanion by the formation of the oxyanion hole" evidence="6">
    <location>
        <position position="123"/>
    </location>
</feature>
<evidence type="ECO:0000256" key="1">
    <source>
        <dbReference type="ARBA" id="ARBA00006774"/>
    </source>
</evidence>
<dbReference type="SUPFAM" id="SSF56266">
    <property type="entry name" value="DmpA/ArgJ-like"/>
    <property type="match status" value="1"/>
</dbReference>
<dbReference type="RefSeq" id="WP_342830025.1">
    <property type="nucleotide sequence ID" value="NZ_JBANDC010000009.1"/>
</dbReference>
<comment type="caution">
    <text evidence="7">The sequence shown here is derived from an EMBL/GenBank/DDBJ whole genome shotgun (WGS) entry which is preliminary data.</text>
</comment>
<feature type="site" description="Cleavage; by autolysis" evidence="6">
    <location>
        <begin position="196"/>
        <end position="197"/>
    </location>
</feature>
<sequence>MAVNSPIPVAADLLPVAGIELGHAEAGVRKANRKDLLVMKLAPTATVAGVFTQNRFCAAPVQVSKAHLAAAEISGEPIRALLINTGNANAGTGEAGLAAANATCDALAELLGCHAAQILPFSTGVILEPLPVERVTAGLPQAIQNLQGDNWFNAAESIMTTDTQPKAASRSLVIAGKKVTLSGISKGAGMIKPNMATMLGFLAIDAKVAQPVLEKMVRQAADRSFNCITIDGDTSTNDSFMLIATGAGELEVGSVDSPEYAELAAAVTDISQHLAQMIIRDGEGATKFITVTVEHGQSVAECRKIAYSIAHSPLVKTAFFASDPNLGRILAAIGYAGVDDLDVSKLDLYLDDVLVAKNGGRNPEYQEADGQRVMKQSEITVRVQLARGDAEATIWTCDLSHDYVSINADYRS</sequence>
<comment type="subcellular location">
    <subcellularLocation>
        <location evidence="6">Cytoplasm</location>
    </subcellularLocation>
</comment>
<keyword evidence="5 6" id="KW-0012">Acyltransferase</keyword>
<dbReference type="InterPro" id="IPR016117">
    <property type="entry name" value="ArgJ-like_dom_sf"/>
</dbReference>
<dbReference type="EC" id="2.3.1.1" evidence="6"/>
<keyword evidence="6" id="KW-0055">Arginine biosynthesis</keyword>
<dbReference type="Gene3D" id="3.60.70.12">
    <property type="entry name" value="L-amino peptidase D-ALA esterase/amidase"/>
    <property type="match status" value="1"/>
</dbReference>
<comment type="pathway">
    <text evidence="6">Amino-acid biosynthesis; L-arginine biosynthesis; N(2)-acetyl-L-ornithine from L-glutamate: step 1/4.</text>
</comment>
<keyword evidence="6" id="KW-0511">Multifunctional enzyme</keyword>
<dbReference type="GO" id="GO:0004358">
    <property type="term" value="F:L-glutamate N-acetyltransferase activity, acting on acetyl-L-ornithine as donor"/>
    <property type="evidence" value="ECO:0007669"/>
    <property type="project" value="UniProtKB-EC"/>
</dbReference>
<evidence type="ECO:0000256" key="3">
    <source>
        <dbReference type="ARBA" id="ARBA00022679"/>
    </source>
</evidence>
<keyword evidence="6" id="KW-0963">Cytoplasm</keyword>
<gene>
    <name evidence="6 7" type="primary">argJ</name>
    <name evidence="7" type="ORF">V8G57_14800</name>
</gene>
<evidence type="ECO:0000313" key="7">
    <source>
        <dbReference type="EMBL" id="MEM4988660.1"/>
    </source>
</evidence>
<keyword evidence="4 6" id="KW-0068">Autocatalytic cleavage</keyword>
<dbReference type="EMBL" id="JBANDC010000009">
    <property type="protein sequence ID" value="MEM4988660.1"/>
    <property type="molecule type" value="Genomic_DNA"/>
</dbReference>
<feature type="binding site" evidence="6">
    <location>
        <position position="186"/>
    </location>
    <ligand>
        <name>substrate</name>
    </ligand>
</feature>
<dbReference type="PANTHER" id="PTHR23100:SF0">
    <property type="entry name" value="ARGININE BIOSYNTHESIS BIFUNCTIONAL PROTEIN ARGJ, MITOCHONDRIAL"/>
    <property type="match status" value="1"/>
</dbReference>
<comment type="pathway">
    <text evidence="6">Amino-acid biosynthesis; L-arginine biosynthesis; L-ornithine and N-acetyl-L-glutamate from L-glutamate and N(2)-acetyl-L-ornithine (cyclic): step 1/1.</text>
</comment>
<evidence type="ECO:0000256" key="4">
    <source>
        <dbReference type="ARBA" id="ARBA00022813"/>
    </source>
</evidence>
<feature type="binding site" evidence="6">
    <location>
        <position position="283"/>
    </location>
    <ligand>
        <name>substrate</name>
    </ligand>
</feature>
<evidence type="ECO:0000256" key="5">
    <source>
        <dbReference type="ARBA" id="ARBA00023315"/>
    </source>
</evidence>
<keyword evidence="8" id="KW-1185">Reference proteome</keyword>
<reference evidence="7 8" key="1">
    <citation type="submission" date="2024-02" db="EMBL/GenBank/DDBJ databases">
        <title>Draft genome sequence of Collimonas sp. strain H4R21, an effective mineral-weathering bacterial strain isolated from the beech rhizosphere.</title>
        <authorList>
            <person name="Morin E."/>
            <person name="Uroz S."/>
            <person name="Leveau J.H.J."/>
            <person name="Kumar R."/>
            <person name="Rey M.W."/>
            <person name="Pham J."/>
        </authorList>
    </citation>
    <scope>NUCLEOTIDE SEQUENCE [LARGE SCALE GENOMIC DNA]</scope>
    <source>
        <strain evidence="7 8">H4R21</strain>
    </source>
</reference>
<dbReference type="Gene3D" id="3.10.20.340">
    <property type="entry name" value="ArgJ beta chain, C-terminal domain"/>
    <property type="match status" value="1"/>
</dbReference>
<comment type="catalytic activity">
    <reaction evidence="6">
        <text>N(2)-acetyl-L-ornithine + L-glutamate = N-acetyl-L-glutamate + L-ornithine</text>
        <dbReference type="Rhea" id="RHEA:15349"/>
        <dbReference type="ChEBI" id="CHEBI:29985"/>
        <dbReference type="ChEBI" id="CHEBI:44337"/>
        <dbReference type="ChEBI" id="CHEBI:46911"/>
        <dbReference type="ChEBI" id="CHEBI:57805"/>
        <dbReference type="EC" id="2.3.1.35"/>
    </reaction>
</comment>
<comment type="similarity">
    <text evidence="1 6">Belongs to the ArgJ family.</text>
</comment>
<comment type="subunit">
    <text evidence="2 6">Heterotetramer of two alpha and two beta chains.</text>
</comment>
<dbReference type="InterPro" id="IPR042195">
    <property type="entry name" value="ArgJ_beta_C"/>
</dbReference>
<keyword evidence="6" id="KW-0028">Amino-acid biosynthesis</keyword>
<evidence type="ECO:0000313" key="8">
    <source>
        <dbReference type="Proteomes" id="UP001495910"/>
    </source>
</evidence>
<comment type="function">
    <text evidence="6">Catalyzes two activities which are involved in the cyclic version of arginine biosynthesis: the synthesis of N-acetylglutamate from glutamate and acetyl-CoA as the acetyl donor, and of ornithine by transacetylation between N(2)-acetylornithine and glutamate.</text>
</comment>
<feature type="chain" id="PRO_5044931251" description="Arginine biosynthesis bifunctional protein ArgJ beta chain" evidence="6">
    <location>
        <begin position="197"/>
        <end position="412"/>
    </location>
</feature>
<comment type="catalytic activity">
    <reaction evidence="6">
        <text>L-glutamate + acetyl-CoA = N-acetyl-L-glutamate + CoA + H(+)</text>
        <dbReference type="Rhea" id="RHEA:24292"/>
        <dbReference type="ChEBI" id="CHEBI:15378"/>
        <dbReference type="ChEBI" id="CHEBI:29985"/>
        <dbReference type="ChEBI" id="CHEBI:44337"/>
        <dbReference type="ChEBI" id="CHEBI:57287"/>
        <dbReference type="ChEBI" id="CHEBI:57288"/>
        <dbReference type="EC" id="2.3.1.1"/>
    </reaction>
</comment>
<organism evidence="7 8">
    <name type="scientific">Collimonas rhizosphaerae</name>
    <dbReference type="NCBI Taxonomy" id="3126357"/>
    <lineage>
        <taxon>Bacteria</taxon>
        <taxon>Pseudomonadati</taxon>
        <taxon>Pseudomonadota</taxon>
        <taxon>Betaproteobacteria</taxon>
        <taxon>Burkholderiales</taxon>
        <taxon>Oxalobacteraceae</taxon>
        <taxon>Collimonas</taxon>
    </lineage>
</organism>
<dbReference type="InterPro" id="IPR002813">
    <property type="entry name" value="Arg_biosynth_ArgJ"/>
</dbReference>
<evidence type="ECO:0000256" key="2">
    <source>
        <dbReference type="ARBA" id="ARBA00011475"/>
    </source>
</evidence>
<feature type="binding site" evidence="6">
    <location>
        <position position="197"/>
    </location>
    <ligand>
        <name>substrate</name>
    </ligand>
</feature>
<name>A0ABU9PXB5_9BURK</name>
<dbReference type="NCBIfam" id="NF003802">
    <property type="entry name" value="PRK05388.1"/>
    <property type="match status" value="1"/>
</dbReference>
<feature type="active site" description="Nucleophile" evidence="6">
    <location>
        <position position="197"/>
    </location>
</feature>
<dbReference type="HAMAP" id="MF_01106">
    <property type="entry name" value="ArgJ"/>
    <property type="match status" value="1"/>
</dbReference>
<dbReference type="Pfam" id="PF01960">
    <property type="entry name" value="ArgJ"/>
    <property type="match status" value="1"/>
</dbReference>
<accession>A0ABU9PXB5</accession>
<feature type="binding site" evidence="6">
    <location>
        <position position="407"/>
    </location>
    <ligand>
        <name>substrate</name>
    </ligand>
</feature>
<feature type="binding site" evidence="6">
    <location>
        <position position="412"/>
    </location>
    <ligand>
        <name>substrate</name>
    </ligand>
</feature>
<dbReference type="Proteomes" id="UP001495910">
    <property type="component" value="Unassembled WGS sequence"/>
</dbReference>
<dbReference type="NCBIfam" id="TIGR00120">
    <property type="entry name" value="ArgJ"/>
    <property type="match status" value="1"/>
</dbReference>
<proteinExistence type="inferred from homology"/>
<dbReference type="PANTHER" id="PTHR23100">
    <property type="entry name" value="ARGININE BIOSYNTHESIS BIFUNCTIONAL PROTEIN ARGJ"/>
    <property type="match status" value="1"/>
</dbReference>
<feature type="site" description="Involved in the stabilization of negative charge on the oxyanion by the formation of the oxyanion hole" evidence="6">
    <location>
        <position position="124"/>
    </location>
</feature>
<dbReference type="CDD" id="cd02152">
    <property type="entry name" value="OAT"/>
    <property type="match status" value="1"/>
</dbReference>